<dbReference type="GO" id="GO:0009252">
    <property type="term" value="P:peptidoglycan biosynthetic process"/>
    <property type="evidence" value="ECO:0007669"/>
    <property type="project" value="UniProtKB-KW"/>
</dbReference>
<keyword evidence="13" id="KW-0961">Cell wall biogenesis/degradation</keyword>
<dbReference type="PANTHER" id="PTHR30622">
    <property type="entry name" value="UNDECAPRENYL-DIPHOSPHATASE"/>
    <property type="match status" value="1"/>
</dbReference>
<evidence type="ECO:0000313" key="18">
    <source>
        <dbReference type="EMBL" id="GFP36022.1"/>
    </source>
</evidence>
<gene>
    <name evidence="18" type="ORF">HKBW3S43_01810</name>
</gene>
<evidence type="ECO:0000256" key="13">
    <source>
        <dbReference type="ARBA" id="ARBA00023316"/>
    </source>
</evidence>
<keyword evidence="10 17" id="KW-1133">Transmembrane helix</keyword>
<dbReference type="RefSeq" id="WP_275942560.1">
    <property type="nucleotide sequence ID" value="NZ_BLSB01000356.1"/>
</dbReference>
<evidence type="ECO:0000256" key="10">
    <source>
        <dbReference type="ARBA" id="ARBA00022989"/>
    </source>
</evidence>
<dbReference type="EC" id="3.6.1.27" evidence="3"/>
<evidence type="ECO:0000256" key="16">
    <source>
        <dbReference type="ARBA" id="ARBA00047594"/>
    </source>
</evidence>
<evidence type="ECO:0000256" key="15">
    <source>
        <dbReference type="ARBA" id="ARBA00032932"/>
    </source>
</evidence>
<organism evidence="18 19">
    <name type="scientific">Candidatus Hakubella thermalkaliphila</name>
    <dbReference type="NCBI Taxonomy" id="2754717"/>
    <lineage>
        <taxon>Bacteria</taxon>
        <taxon>Bacillati</taxon>
        <taxon>Actinomycetota</taxon>
        <taxon>Actinomycetota incertae sedis</taxon>
        <taxon>Candidatus Hakubellales</taxon>
        <taxon>Candidatus Hakubellaceae</taxon>
        <taxon>Candidatus Hakubella</taxon>
    </lineage>
</organism>
<dbReference type="Proteomes" id="UP000576480">
    <property type="component" value="Unassembled WGS sequence"/>
</dbReference>
<evidence type="ECO:0000256" key="17">
    <source>
        <dbReference type="SAM" id="Phobius"/>
    </source>
</evidence>
<dbReference type="AlphaFoldDB" id="A0A6V8PTX2"/>
<evidence type="ECO:0000256" key="8">
    <source>
        <dbReference type="ARBA" id="ARBA00022960"/>
    </source>
</evidence>
<evidence type="ECO:0000313" key="19">
    <source>
        <dbReference type="Proteomes" id="UP000576480"/>
    </source>
</evidence>
<dbReference type="GO" id="GO:0050380">
    <property type="term" value="F:undecaprenyl-diphosphatase activity"/>
    <property type="evidence" value="ECO:0007669"/>
    <property type="project" value="UniProtKB-EC"/>
</dbReference>
<proteinExistence type="inferred from homology"/>
<feature type="transmembrane region" description="Helical" evidence="17">
    <location>
        <begin position="40"/>
        <end position="60"/>
    </location>
</feature>
<comment type="similarity">
    <text evidence="2">Belongs to the UppP family.</text>
</comment>
<keyword evidence="7" id="KW-0378">Hydrolase</keyword>
<keyword evidence="9" id="KW-0573">Peptidoglycan synthesis</keyword>
<comment type="subcellular location">
    <subcellularLocation>
        <location evidence="1">Cell membrane</location>
        <topology evidence="1">Multi-pass membrane protein</topology>
    </subcellularLocation>
</comment>
<keyword evidence="12" id="KW-0046">Antibiotic resistance</keyword>
<comment type="catalytic activity">
    <reaction evidence="16">
        <text>di-trans,octa-cis-undecaprenyl diphosphate + H2O = di-trans,octa-cis-undecaprenyl phosphate + phosphate + H(+)</text>
        <dbReference type="Rhea" id="RHEA:28094"/>
        <dbReference type="ChEBI" id="CHEBI:15377"/>
        <dbReference type="ChEBI" id="CHEBI:15378"/>
        <dbReference type="ChEBI" id="CHEBI:43474"/>
        <dbReference type="ChEBI" id="CHEBI:58405"/>
        <dbReference type="ChEBI" id="CHEBI:60392"/>
        <dbReference type="EC" id="3.6.1.27"/>
    </reaction>
</comment>
<comment type="caution">
    <text evidence="18">The sequence shown here is derived from an EMBL/GenBank/DDBJ whole genome shotgun (WGS) entry which is preliminary data.</text>
</comment>
<dbReference type="PANTHER" id="PTHR30622:SF4">
    <property type="entry name" value="UNDECAPRENYL-DIPHOSPHATASE"/>
    <property type="match status" value="1"/>
</dbReference>
<protein>
    <recommendedName>
        <fullName evidence="4">Undecaprenyl-diphosphatase</fullName>
        <ecNumber evidence="3">3.6.1.27</ecNumber>
    </recommendedName>
    <alternativeName>
        <fullName evidence="15">Bacitracin resistance protein</fullName>
    </alternativeName>
    <alternativeName>
        <fullName evidence="14">Undecaprenyl pyrophosphate phosphatase</fullName>
    </alternativeName>
</protein>
<dbReference type="GO" id="GO:0071555">
    <property type="term" value="P:cell wall organization"/>
    <property type="evidence" value="ECO:0007669"/>
    <property type="project" value="UniProtKB-KW"/>
</dbReference>
<reference evidence="18 19" key="1">
    <citation type="journal article" date="2020" name="Front. Microbiol.">
        <title>Single-cell genomics of novel Actinobacteria with the Wood-Ljungdahl pathway discovered in a serpentinizing system.</title>
        <authorList>
            <person name="Merino N."/>
            <person name="Kawai M."/>
            <person name="Boyd E.S."/>
            <person name="Colman D.R."/>
            <person name="McGlynn S.E."/>
            <person name="Nealson K.H."/>
            <person name="Kurokawa K."/>
            <person name="Hongoh Y."/>
        </authorList>
    </citation>
    <scope>NUCLEOTIDE SEQUENCE [LARGE SCALE GENOMIC DNA]</scope>
    <source>
        <strain evidence="18 19">S43</strain>
    </source>
</reference>
<evidence type="ECO:0000256" key="4">
    <source>
        <dbReference type="ARBA" id="ARBA00021581"/>
    </source>
</evidence>
<evidence type="ECO:0000256" key="12">
    <source>
        <dbReference type="ARBA" id="ARBA00023251"/>
    </source>
</evidence>
<keyword evidence="8" id="KW-0133">Cell shape</keyword>
<dbReference type="GO" id="GO:0046677">
    <property type="term" value="P:response to antibiotic"/>
    <property type="evidence" value="ECO:0007669"/>
    <property type="project" value="UniProtKB-KW"/>
</dbReference>
<accession>A0A6V8PTX2</accession>
<keyword evidence="5" id="KW-1003">Cell membrane</keyword>
<dbReference type="InterPro" id="IPR003824">
    <property type="entry name" value="UppP"/>
</dbReference>
<dbReference type="EMBL" id="BLSB01000356">
    <property type="protein sequence ID" value="GFP36022.1"/>
    <property type="molecule type" value="Genomic_DNA"/>
</dbReference>
<evidence type="ECO:0000256" key="6">
    <source>
        <dbReference type="ARBA" id="ARBA00022692"/>
    </source>
</evidence>
<evidence type="ECO:0000256" key="1">
    <source>
        <dbReference type="ARBA" id="ARBA00004651"/>
    </source>
</evidence>
<feature type="non-terminal residue" evidence="18">
    <location>
        <position position="77"/>
    </location>
</feature>
<sequence>MNIFQALILGLVQGATEFIPISSSAHLVLLPYLLGWDNPSLSFNIMVHFGTILAVIFLFWKEIGMLIQGFFRLVFGG</sequence>
<evidence type="ECO:0000256" key="3">
    <source>
        <dbReference type="ARBA" id="ARBA00012374"/>
    </source>
</evidence>
<name>A0A6V8PTX2_9ACTN</name>
<keyword evidence="11 17" id="KW-0472">Membrane</keyword>
<evidence type="ECO:0000256" key="5">
    <source>
        <dbReference type="ARBA" id="ARBA00022475"/>
    </source>
</evidence>
<evidence type="ECO:0000256" key="2">
    <source>
        <dbReference type="ARBA" id="ARBA00010621"/>
    </source>
</evidence>
<dbReference type="GO" id="GO:0008360">
    <property type="term" value="P:regulation of cell shape"/>
    <property type="evidence" value="ECO:0007669"/>
    <property type="project" value="UniProtKB-KW"/>
</dbReference>
<evidence type="ECO:0000256" key="9">
    <source>
        <dbReference type="ARBA" id="ARBA00022984"/>
    </source>
</evidence>
<dbReference type="Pfam" id="PF02673">
    <property type="entry name" value="BacA"/>
    <property type="match status" value="1"/>
</dbReference>
<evidence type="ECO:0000256" key="7">
    <source>
        <dbReference type="ARBA" id="ARBA00022801"/>
    </source>
</evidence>
<dbReference type="GO" id="GO:0005886">
    <property type="term" value="C:plasma membrane"/>
    <property type="evidence" value="ECO:0007669"/>
    <property type="project" value="UniProtKB-SubCell"/>
</dbReference>
<evidence type="ECO:0000256" key="14">
    <source>
        <dbReference type="ARBA" id="ARBA00032707"/>
    </source>
</evidence>
<keyword evidence="6 17" id="KW-0812">Transmembrane</keyword>
<evidence type="ECO:0000256" key="11">
    <source>
        <dbReference type="ARBA" id="ARBA00023136"/>
    </source>
</evidence>